<organism evidence="2 3">
    <name type="scientific">Araneus ventricosus</name>
    <name type="common">Orbweaver spider</name>
    <name type="synonym">Epeira ventricosa</name>
    <dbReference type="NCBI Taxonomy" id="182803"/>
    <lineage>
        <taxon>Eukaryota</taxon>
        <taxon>Metazoa</taxon>
        <taxon>Ecdysozoa</taxon>
        <taxon>Arthropoda</taxon>
        <taxon>Chelicerata</taxon>
        <taxon>Arachnida</taxon>
        <taxon>Araneae</taxon>
        <taxon>Araneomorphae</taxon>
        <taxon>Entelegynae</taxon>
        <taxon>Araneoidea</taxon>
        <taxon>Araneidae</taxon>
        <taxon>Araneus</taxon>
    </lineage>
</organism>
<dbReference type="EMBL" id="BGPR01000664">
    <property type="protein sequence ID" value="GBM30562.1"/>
    <property type="molecule type" value="Genomic_DNA"/>
</dbReference>
<feature type="region of interest" description="Disordered" evidence="1">
    <location>
        <begin position="112"/>
        <end position="149"/>
    </location>
</feature>
<proteinExistence type="predicted"/>
<feature type="region of interest" description="Disordered" evidence="1">
    <location>
        <begin position="176"/>
        <end position="201"/>
    </location>
</feature>
<evidence type="ECO:0000256" key="1">
    <source>
        <dbReference type="SAM" id="MobiDB-lite"/>
    </source>
</evidence>
<sequence>MAVGVAERERAAFQSPRSSAVSTESSIELSQTSPEQSTQHYPARNSRPSLPCISPYVSLRLLFGARDENVGKSSSATENSNPGTRQMFPGIISKLSRHPWTESKEFIELWSDIPSKTDNQTDQEQKASANDGSAVSNVAADSNNDSSRKSWVLSKHPWTASTEFVELWSDIPSEFDTRRNRSEERKELDKNDAAPSSNTTALPKDMIDSRQCITTTSGIFRNSFTEFEKFTEVSSIAPNDSISNQNYSKNPEDDKVVCCRLFSKCLREFQNFAMSFRNHSKYKYFSLLFQSYQIFIHTHK</sequence>
<dbReference type="AlphaFoldDB" id="A0A4Y2EMS4"/>
<feature type="compositionally biased region" description="Basic and acidic residues" evidence="1">
    <location>
        <begin position="1"/>
        <end position="11"/>
    </location>
</feature>
<comment type="caution">
    <text evidence="2">The sequence shown here is derived from an EMBL/GenBank/DDBJ whole genome shotgun (WGS) entry which is preliminary data.</text>
</comment>
<evidence type="ECO:0000313" key="2">
    <source>
        <dbReference type="EMBL" id="GBM30562.1"/>
    </source>
</evidence>
<feature type="compositionally biased region" description="Low complexity" evidence="1">
    <location>
        <begin position="133"/>
        <end position="145"/>
    </location>
</feature>
<reference evidence="2 3" key="1">
    <citation type="journal article" date="2019" name="Sci. Rep.">
        <title>Orb-weaving spider Araneus ventricosus genome elucidates the spidroin gene catalogue.</title>
        <authorList>
            <person name="Kono N."/>
            <person name="Nakamura H."/>
            <person name="Ohtoshi R."/>
            <person name="Moran D.A.P."/>
            <person name="Shinohara A."/>
            <person name="Yoshida Y."/>
            <person name="Fujiwara M."/>
            <person name="Mori M."/>
            <person name="Tomita M."/>
            <person name="Arakawa K."/>
        </authorList>
    </citation>
    <scope>NUCLEOTIDE SEQUENCE [LARGE SCALE GENOMIC DNA]</scope>
</reference>
<dbReference type="Proteomes" id="UP000499080">
    <property type="component" value="Unassembled WGS sequence"/>
</dbReference>
<gene>
    <name evidence="2" type="ORF">AVEN_27601_1</name>
</gene>
<evidence type="ECO:0000313" key="3">
    <source>
        <dbReference type="Proteomes" id="UP000499080"/>
    </source>
</evidence>
<protein>
    <submittedName>
        <fullName evidence="2">Uncharacterized protein</fullName>
    </submittedName>
</protein>
<feature type="region of interest" description="Disordered" evidence="1">
    <location>
        <begin position="1"/>
        <end position="50"/>
    </location>
</feature>
<accession>A0A4Y2EMS4</accession>
<name>A0A4Y2EMS4_ARAVE</name>
<keyword evidence="3" id="KW-1185">Reference proteome</keyword>
<feature type="compositionally biased region" description="Polar residues" evidence="1">
    <location>
        <begin position="114"/>
        <end position="131"/>
    </location>
</feature>
<feature type="compositionally biased region" description="Polar residues" evidence="1">
    <location>
        <begin position="15"/>
        <end position="40"/>
    </location>
</feature>
<feature type="compositionally biased region" description="Basic and acidic residues" evidence="1">
    <location>
        <begin position="176"/>
        <end position="192"/>
    </location>
</feature>